<reference evidence="1" key="2">
    <citation type="journal article" date="2022" name="Microbiol. Resour. Announc.">
        <title>Metagenome Sequencing to Explore Phylogenomics of Terrestrial Cyanobacteria.</title>
        <authorList>
            <person name="Ward R.D."/>
            <person name="Stajich J.E."/>
            <person name="Johansen J.R."/>
            <person name="Huntemann M."/>
            <person name="Clum A."/>
            <person name="Foster B."/>
            <person name="Foster B."/>
            <person name="Roux S."/>
            <person name="Palaniappan K."/>
            <person name="Varghese N."/>
            <person name="Mukherjee S."/>
            <person name="Reddy T.B.K."/>
            <person name="Daum C."/>
            <person name="Copeland A."/>
            <person name="Chen I.A."/>
            <person name="Ivanova N.N."/>
            <person name="Kyrpides N.C."/>
            <person name="Shapiro N."/>
            <person name="Eloe-Fadrosh E.A."/>
            <person name="Pietrasiak N."/>
        </authorList>
    </citation>
    <scope>NUCLEOTIDE SEQUENCE</scope>
    <source>
        <strain evidence="1">JT2-VF2</strain>
    </source>
</reference>
<dbReference type="EMBL" id="JAHHHN010000033">
    <property type="protein sequence ID" value="MBW4565227.1"/>
    <property type="molecule type" value="Genomic_DNA"/>
</dbReference>
<name>A0A951Q5Y0_9NOST</name>
<reference evidence="1" key="1">
    <citation type="submission" date="2021-05" db="EMBL/GenBank/DDBJ databases">
        <authorList>
            <person name="Pietrasiak N."/>
            <person name="Ward R."/>
            <person name="Stajich J.E."/>
            <person name="Kurbessoian T."/>
        </authorList>
    </citation>
    <scope>NUCLEOTIDE SEQUENCE</scope>
    <source>
        <strain evidence="1">JT2-VF2</strain>
    </source>
</reference>
<protein>
    <submittedName>
        <fullName evidence="1">Uncharacterized protein</fullName>
    </submittedName>
</protein>
<sequence length="81" mass="9171">MSIQNQNSLTDVNLFPETDYKLIGEYAGQKLLLIGKTNGYGDPIVATSATPCEPSREELYAYDLYELMKHSQEQLKITEKI</sequence>
<evidence type="ECO:0000313" key="1">
    <source>
        <dbReference type="EMBL" id="MBW4565227.1"/>
    </source>
</evidence>
<dbReference type="Proteomes" id="UP000715781">
    <property type="component" value="Unassembled WGS sequence"/>
</dbReference>
<organism evidence="1 2">
    <name type="scientific">Mojavia pulchra JT2-VF2</name>
    <dbReference type="NCBI Taxonomy" id="287848"/>
    <lineage>
        <taxon>Bacteria</taxon>
        <taxon>Bacillati</taxon>
        <taxon>Cyanobacteriota</taxon>
        <taxon>Cyanophyceae</taxon>
        <taxon>Nostocales</taxon>
        <taxon>Nostocaceae</taxon>
    </lineage>
</organism>
<comment type="caution">
    <text evidence="1">The sequence shown here is derived from an EMBL/GenBank/DDBJ whole genome shotgun (WGS) entry which is preliminary data.</text>
</comment>
<evidence type="ECO:0000313" key="2">
    <source>
        <dbReference type="Proteomes" id="UP000715781"/>
    </source>
</evidence>
<gene>
    <name evidence="1" type="ORF">KME32_29895</name>
</gene>
<dbReference type="AlphaFoldDB" id="A0A951Q5Y0"/>
<proteinExistence type="predicted"/>
<accession>A0A951Q5Y0</accession>